<dbReference type="AlphaFoldDB" id="A0AAV0WD08"/>
<keyword evidence="2" id="KW-1185">Reference proteome</keyword>
<gene>
    <name evidence="1" type="ORF">MEUPH1_LOCUS9621</name>
</gene>
<name>A0AAV0WD08_9HEMI</name>
<proteinExistence type="predicted"/>
<comment type="caution">
    <text evidence="1">The sequence shown here is derived from an EMBL/GenBank/DDBJ whole genome shotgun (WGS) entry which is preliminary data.</text>
</comment>
<dbReference type="Proteomes" id="UP001160148">
    <property type="component" value="Unassembled WGS sequence"/>
</dbReference>
<evidence type="ECO:0000313" key="1">
    <source>
        <dbReference type="EMBL" id="CAI6353503.1"/>
    </source>
</evidence>
<organism evidence="1 2">
    <name type="scientific">Macrosiphum euphorbiae</name>
    <name type="common">potato aphid</name>
    <dbReference type="NCBI Taxonomy" id="13131"/>
    <lineage>
        <taxon>Eukaryota</taxon>
        <taxon>Metazoa</taxon>
        <taxon>Ecdysozoa</taxon>
        <taxon>Arthropoda</taxon>
        <taxon>Hexapoda</taxon>
        <taxon>Insecta</taxon>
        <taxon>Pterygota</taxon>
        <taxon>Neoptera</taxon>
        <taxon>Paraneoptera</taxon>
        <taxon>Hemiptera</taxon>
        <taxon>Sternorrhyncha</taxon>
        <taxon>Aphidomorpha</taxon>
        <taxon>Aphidoidea</taxon>
        <taxon>Aphididae</taxon>
        <taxon>Macrosiphini</taxon>
        <taxon>Macrosiphum</taxon>
    </lineage>
</organism>
<dbReference type="EMBL" id="CARXXK010000002">
    <property type="protein sequence ID" value="CAI6353503.1"/>
    <property type="molecule type" value="Genomic_DNA"/>
</dbReference>
<reference evidence="1 2" key="1">
    <citation type="submission" date="2023-01" db="EMBL/GenBank/DDBJ databases">
        <authorList>
            <person name="Whitehead M."/>
        </authorList>
    </citation>
    <scope>NUCLEOTIDE SEQUENCE [LARGE SCALE GENOMIC DNA]</scope>
</reference>
<evidence type="ECO:0000313" key="2">
    <source>
        <dbReference type="Proteomes" id="UP001160148"/>
    </source>
</evidence>
<sequence>MSKYCPPKSLRQKYILKASPSKLKCDNLIRSDRVYYKVSHEQKSLNDRAAEDRVDMCLLKKNFPEFIQYVADPKEKDFETYLVKIK</sequence>
<accession>A0AAV0WD08</accession>
<protein>
    <submittedName>
        <fullName evidence="1">Uncharacterized protein</fullName>
    </submittedName>
</protein>